<accession>A0AAV5G658</accession>
<dbReference type="EMBL" id="BQKK01000001">
    <property type="protein sequence ID" value="GJN41625.1"/>
    <property type="molecule type" value="Genomic_DNA"/>
</dbReference>
<name>A0AAV5G658_CORAM</name>
<reference evidence="2" key="1">
    <citation type="submission" date="2021-12" db="EMBL/GenBank/DDBJ databases">
        <title>Draft genome sequence of Corynebacterium ammoniagenes strain T-723.</title>
        <authorList>
            <person name="Matsuzawa M."/>
            <person name="Hiratani M."/>
            <person name="Abe I."/>
            <person name="Tsuji Y."/>
            <person name="Nakamura J."/>
        </authorList>
    </citation>
    <scope>NUCLEOTIDE SEQUENCE</scope>
    <source>
        <strain evidence="2">T-723</strain>
    </source>
</reference>
<dbReference type="Proteomes" id="UP001054925">
    <property type="component" value="Unassembled WGS sequence"/>
</dbReference>
<dbReference type="AlphaFoldDB" id="A0AAV5G658"/>
<dbReference type="SUPFAM" id="SSF52540">
    <property type="entry name" value="P-loop containing nucleoside triphosphate hydrolases"/>
    <property type="match status" value="1"/>
</dbReference>
<gene>
    <name evidence="2" type="ORF">CAT723_01040</name>
</gene>
<evidence type="ECO:0000313" key="3">
    <source>
        <dbReference type="Proteomes" id="UP001054925"/>
    </source>
</evidence>
<sequence length="267" mass="30023">MWLGKYRIADVQFLLAHPNSMTVIIKTTIDPAASAEGVPTGFMPSEDSASEEATAVPGQHREVTDPPDTIESSTFEQAQDLLEDKIAELAEQRNKPMKPITVLIDGPSGAGKTWFAARLSEHTQWQTVHLDEFYPGWQGLEKGSEMVNSQVLRKMNPGFWRWDWNAHAPAEWFSLDGRDNLIVEGVGAVTTANIEAATARGSVVTVMVTGPREARKSRALDRDEGYEDWFETWERQELEHFQRLVDEGLEPDVVWEWHYSTSSVHSA</sequence>
<dbReference type="NCBIfam" id="NF005115">
    <property type="entry name" value="PRK06547.1"/>
    <property type="match status" value="1"/>
</dbReference>
<dbReference type="Gene3D" id="3.40.50.300">
    <property type="entry name" value="P-loop containing nucleotide triphosphate hydrolases"/>
    <property type="match status" value="1"/>
</dbReference>
<comment type="caution">
    <text evidence="2">The sequence shown here is derived from an EMBL/GenBank/DDBJ whole genome shotgun (WGS) entry which is preliminary data.</text>
</comment>
<feature type="region of interest" description="Disordered" evidence="1">
    <location>
        <begin position="36"/>
        <end position="70"/>
    </location>
</feature>
<protein>
    <submittedName>
        <fullName evidence="2">Uncharacterized protein</fullName>
    </submittedName>
</protein>
<dbReference type="InterPro" id="IPR027417">
    <property type="entry name" value="P-loop_NTPase"/>
</dbReference>
<evidence type="ECO:0000313" key="2">
    <source>
        <dbReference type="EMBL" id="GJN41625.1"/>
    </source>
</evidence>
<organism evidence="2 3">
    <name type="scientific">Corynebacterium ammoniagenes</name>
    <name type="common">Brevibacterium ammoniagenes</name>
    <dbReference type="NCBI Taxonomy" id="1697"/>
    <lineage>
        <taxon>Bacteria</taxon>
        <taxon>Bacillati</taxon>
        <taxon>Actinomycetota</taxon>
        <taxon>Actinomycetes</taxon>
        <taxon>Mycobacteriales</taxon>
        <taxon>Corynebacteriaceae</taxon>
        <taxon>Corynebacterium</taxon>
    </lineage>
</organism>
<evidence type="ECO:0000256" key="1">
    <source>
        <dbReference type="SAM" id="MobiDB-lite"/>
    </source>
</evidence>
<proteinExistence type="predicted"/>